<dbReference type="EMBL" id="QHLQ01000016">
    <property type="protein sequence ID" value="NIZ62352.1"/>
    <property type="molecule type" value="Genomic_DNA"/>
</dbReference>
<evidence type="ECO:0000259" key="2">
    <source>
        <dbReference type="Pfam" id="PF09823"/>
    </source>
</evidence>
<gene>
    <name evidence="3" type="ORF">DL239_15370</name>
</gene>
<comment type="caution">
    <text evidence="3">The sequence shown here is derived from an EMBL/GenBank/DDBJ whole genome shotgun (WGS) entry which is preliminary data.</text>
</comment>
<reference evidence="3 4" key="1">
    <citation type="submission" date="2018-05" db="EMBL/GenBank/DDBJ databases">
        <authorList>
            <person name="Zhang Y.-J."/>
        </authorList>
    </citation>
    <scope>NUCLEOTIDE SEQUENCE [LARGE SCALE GENOMIC DNA]</scope>
    <source>
        <strain evidence="3 4">CY04</strain>
    </source>
</reference>
<sequence>MSRLVRPWAGRFLDEGTAFGPGDSLLSEITGPLPKDQEFVLLMQGALQGQGKALCLHPYPKWEAALRPDRGGFPVRPRTGQEPKNDSEEIASQALGRMNEVLARVQELQEALDEPSETWPRLRAAWTRAQDEEDPRMAEIVRQARDLLPVVRNLEKRIRRVLRRHRELTPLDRVQEMDRASMVWLSRQPGKTVAERAGANQRILATVRQEDFNTLENRVFHSYLRLAADVAREWVRQHPNAQASNRYRAVDSYRKVCLSLARMLVGQSVGLAGPGATPNYVLMQDKGYRLVYDGWIKLLQRQKIEDDLWAWQAQAWTDFSVLAIVLALDELEESELVAQSPILWRDEAYTGRWFEQDRPLAVFWLRETGRVVEVQARPEAPGPLLTLARAHVALRITDPNRGDLPRRVAVWTPHAMQRFDLEQSAEDSLERVKQIQRFSSHEVLRNGLILAPAHGVSEAITKSHDNLRVNAIALGASGQTLADGLDALRAFARSEIYRGVT</sequence>
<feature type="region of interest" description="Disordered" evidence="1">
    <location>
        <begin position="67"/>
        <end position="87"/>
    </location>
</feature>
<proteinExistence type="predicted"/>
<dbReference type="Pfam" id="PF09823">
    <property type="entry name" value="DUF2357"/>
    <property type="match status" value="1"/>
</dbReference>
<keyword evidence="4" id="KW-1185">Reference proteome</keyword>
<protein>
    <recommendedName>
        <fullName evidence="2">DUF2357 domain-containing protein</fullName>
    </recommendedName>
</protein>
<dbReference type="Proteomes" id="UP001429564">
    <property type="component" value="Unassembled WGS sequence"/>
</dbReference>
<dbReference type="InterPro" id="IPR018633">
    <property type="entry name" value="DUF2357"/>
</dbReference>
<accession>A0ABX0WCG1</accession>
<evidence type="ECO:0000313" key="3">
    <source>
        <dbReference type="EMBL" id="NIZ62352.1"/>
    </source>
</evidence>
<evidence type="ECO:0000313" key="4">
    <source>
        <dbReference type="Proteomes" id="UP001429564"/>
    </source>
</evidence>
<name>A0ABX0WCG1_9RHOB</name>
<feature type="domain" description="DUF2357" evidence="2">
    <location>
        <begin position="144"/>
        <end position="294"/>
    </location>
</feature>
<evidence type="ECO:0000256" key="1">
    <source>
        <dbReference type="SAM" id="MobiDB-lite"/>
    </source>
</evidence>
<organism evidence="3 4">
    <name type="scientific">Parasedimentitalea denitrificans</name>
    <dbReference type="NCBI Taxonomy" id="2211118"/>
    <lineage>
        <taxon>Bacteria</taxon>
        <taxon>Pseudomonadati</taxon>
        <taxon>Pseudomonadota</taxon>
        <taxon>Alphaproteobacteria</taxon>
        <taxon>Rhodobacterales</taxon>
        <taxon>Paracoccaceae</taxon>
        <taxon>Parasedimentitalea</taxon>
    </lineage>
</organism>